<keyword evidence="9" id="KW-0443">Lipid metabolism</keyword>
<name>A0A6G6GP86_9FLAO</name>
<evidence type="ECO:0000256" key="5">
    <source>
        <dbReference type="ARBA" id="ARBA00022832"/>
    </source>
</evidence>
<evidence type="ECO:0000256" key="11">
    <source>
        <dbReference type="ARBA" id="ARBA00023160"/>
    </source>
</evidence>
<evidence type="ECO:0000256" key="10">
    <source>
        <dbReference type="ARBA" id="ARBA00023136"/>
    </source>
</evidence>
<dbReference type="PANTHER" id="PTHR11351:SF31">
    <property type="entry name" value="DESATURASE 1, ISOFORM A-RELATED"/>
    <property type="match status" value="1"/>
</dbReference>
<gene>
    <name evidence="14" type="ORF">G5B37_12475</name>
</gene>
<evidence type="ECO:0000256" key="4">
    <source>
        <dbReference type="ARBA" id="ARBA00022692"/>
    </source>
</evidence>
<accession>A0A6G6GP86</accession>
<dbReference type="Proteomes" id="UP000505306">
    <property type="component" value="Chromosome"/>
</dbReference>
<reference evidence="14 15" key="1">
    <citation type="submission" date="2020-02" db="EMBL/GenBank/DDBJ databases">
        <title>Complete genome sequence of Flavobacteriaceae bacterium.</title>
        <authorList>
            <person name="Kim S.-J."/>
            <person name="Kim Y.-S."/>
            <person name="Kim K.-H."/>
        </authorList>
    </citation>
    <scope>NUCLEOTIDE SEQUENCE [LARGE SCALE GENOMIC DNA]</scope>
    <source>
        <strain evidence="14 15">RR4-40</strain>
    </source>
</reference>
<dbReference type="GO" id="GO:0006633">
    <property type="term" value="P:fatty acid biosynthetic process"/>
    <property type="evidence" value="ECO:0007669"/>
    <property type="project" value="UniProtKB-KW"/>
</dbReference>
<dbReference type="KEGG" id="mgel:G5B37_12475"/>
<evidence type="ECO:0000256" key="1">
    <source>
        <dbReference type="ARBA" id="ARBA00004141"/>
    </source>
</evidence>
<dbReference type="PANTHER" id="PTHR11351">
    <property type="entry name" value="ACYL-COA DESATURASE"/>
    <property type="match status" value="1"/>
</dbReference>
<sequence length="297" mass="34627">MTNTLNTQTGTIGFAPKKVIWIYVLFLSSLLIDFEALVLKDYVLNAVLMILTVGIGHSVGLHRGVIHKSYISTQLFRKVSIYLFVLTGMGSPLSWLKQHYFRDYWQNRNDCPTYFRYQHSLLTDYWWNLHLSYKPKEIGLYQIPKSDVNNTWLKHLNRYWLLHYVGFALLIFLAFGLNSMLFLICLRSSIIILGHWFIGYTSHKWGYARYTIKGADESGYNDVFLGFISFGEGFHNNHHSYPTSAKFSSRWYEIDFGWVLISICKKLGWITSVKTQENNLKATAIENTNCSWHISKT</sequence>
<evidence type="ECO:0000256" key="3">
    <source>
        <dbReference type="ARBA" id="ARBA00022516"/>
    </source>
</evidence>
<evidence type="ECO:0000256" key="9">
    <source>
        <dbReference type="ARBA" id="ARBA00023098"/>
    </source>
</evidence>
<keyword evidence="11" id="KW-0275">Fatty acid biosynthesis</keyword>
<keyword evidence="4 12" id="KW-0812">Transmembrane</keyword>
<evidence type="ECO:0000256" key="12">
    <source>
        <dbReference type="SAM" id="Phobius"/>
    </source>
</evidence>
<proteinExistence type="inferred from homology"/>
<organism evidence="14 15">
    <name type="scientific">Rasiella rasia</name>
    <dbReference type="NCBI Taxonomy" id="2744027"/>
    <lineage>
        <taxon>Bacteria</taxon>
        <taxon>Pseudomonadati</taxon>
        <taxon>Bacteroidota</taxon>
        <taxon>Flavobacteriia</taxon>
        <taxon>Flavobacteriales</taxon>
        <taxon>Flavobacteriaceae</taxon>
        <taxon>Rasiella</taxon>
    </lineage>
</organism>
<evidence type="ECO:0000313" key="14">
    <source>
        <dbReference type="EMBL" id="QIE60347.1"/>
    </source>
</evidence>
<dbReference type="GO" id="GO:0016717">
    <property type="term" value="F:oxidoreductase activity, acting on paired donors, with oxidation of a pair of donors resulting in the reduction of molecular oxygen to two molecules of water"/>
    <property type="evidence" value="ECO:0007669"/>
    <property type="project" value="InterPro"/>
</dbReference>
<dbReference type="EMBL" id="CP049057">
    <property type="protein sequence ID" value="QIE60347.1"/>
    <property type="molecule type" value="Genomic_DNA"/>
</dbReference>
<evidence type="ECO:0000256" key="7">
    <source>
        <dbReference type="ARBA" id="ARBA00023002"/>
    </source>
</evidence>
<keyword evidence="6 12" id="KW-1133">Transmembrane helix</keyword>
<keyword evidence="7" id="KW-0560">Oxidoreductase</keyword>
<dbReference type="AlphaFoldDB" id="A0A6G6GP86"/>
<comment type="similarity">
    <text evidence="2">Belongs to the fatty acid desaturase type 2 family.</text>
</comment>
<evidence type="ECO:0000313" key="15">
    <source>
        <dbReference type="Proteomes" id="UP000505306"/>
    </source>
</evidence>
<evidence type="ECO:0000256" key="8">
    <source>
        <dbReference type="ARBA" id="ARBA00023004"/>
    </source>
</evidence>
<keyword evidence="10 12" id="KW-0472">Membrane</keyword>
<dbReference type="InterPro" id="IPR005804">
    <property type="entry name" value="FA_desaturase_dom"/>
</dbReference>
<feature type="transmembrane region" description="Helical" evidence="12">
    <location>
        <begin position="79"/>
        <end position="96"/>
    </location>
</feature>
<dbReference type="Pfam" id="PF00487">
    <property type="entry name" value="FA_desaturase"/>
    <property type="match status" value="1"/>
</dbReference>
<dbReference type="RefSeq" id="WP_164680360.1">
    <property type="nucleotide sequence ID" value="NZ_CP049057.1"/>
</dbReference>
<keyword evidence="5" id="KW-0276">Fatty acid metabolism</keyword>
<keyword evidence="3" id="KW-0444">Lipid biosynthesis</keyword>
<keyword evidence="8" id="KW-0408">Iron</keyword>
<keyword evidence="15" id="KW-1185">Reference proteome</keyword>
<protein>
    <submittedName>
        <fullName evidence="14">Acyl-CoA desaturase</fullName>
    </submittedName>
</protein>
<feature type="transmembrane region" description="Helical" evidence="12">
    <location>
        <begin position="159"/>
        <end position="175"/>
    </location>
</feature>
<feature type="transmembrane region" description="Helical" evidence="12">
    <location>
        <begin position="42"/>
        <end position="59"/>
    </location>
</feature>
<evidence type="ECO:0000259" key="13">
    <source>
        <dbReference type="Pfam" id="PF00487"/>
    </source>
</evidence>
<comment type="subcellular location">
    <subcellularLocation>
        <location evidence="1">Membrane</location>
        <topology evidence="1">Multi-pass membrane protein</topology>
    </subcellularLocation>
</comment>
<dbReference type="GO" id="GO:0016020">
    <property type="term" value="C:membrane"/>
    <property type="evidence" value="ECO:0007669"/>
    <property type="project" value="UniProtKB-SubCell"/>
</dbReference>
<feature type="domain" description="Fatty acid desaturase" evidence="13">
    <location>
        <begin position="47"/>
        <end position="248"/>
    </location>
</feature>
<feature type="transmembrane region" description="Helical" evidence="12">
    <location>
        <begin position="20"/>
        <end position="37"/>
    </location>
</feature>
<evidence type="ECO:0000256" key="2">
    <source>
        <dbReference type="ARBA" id="ARBA00008749"/>
    </source>
</evidence>
<dbReference type="InterPro" id="IPR015876">
    <property type="entry name" value="Acyl-CoA_DS"/>
</dbReference>
<evidence type="ECO:0000256" key="6">
    <source>
        <dbReference type="ARBA" id="ARBA00022989"/>
    </source>
</evidence>